<dbReference type="EMBL" id="QNRR01000009">
    <property type="protein sequence ID" value="RBP39726.1"/>
    <property type="molecule type" value="Genomic_DNA"/>
</dbReference>
<dbReference type="SUPFAM" id="SSF57716">
    <property type="entry name" value="Glucocorticoid receptor-like (DNA-binding domain)"/>
    <property type="match status" value="1"/>
</dbReference>
<evidence type="ECO:0000256" key="8">
    <source>
        <dbReference type="ARBA" id="ARBA00023268"/>
    </source>
</evidence>
<dbReference type="SMART" id="SM00898">
    <property type="entry name" value="Fapy_DNA_glyco"/>
    <property type="match status" value="1"/>
</dbReference>
<dbReference type="CDD" id="cd08773">
    <property type="entry name" value="FpgNei_N"/>
    <property type="match status" value="1"/>
</dbReference>
<dbReference type="PANTHER" id="PTHR22993:SF9">
    <property type="entry name" value="FORMAMIDOPYRIMIDINE-DNA GLYCOSYLASE"/>
    <property type="match status" value="1"/>
</dbReference>
<evidence type="ECO:0000256" key="3">
    <source>
        <dbReference type="ARBA" id="ARBA00022763"/>
    </source>
</evidence>
<dbReference type="GO" id="GO:0008534">
    <property type="term" value="F:oxidized purine nucleobase lesion DNA N-glycosylase activity"/>
    <property type="evidence" value="ECO:0007669"/>
    <property type="project" value="UniProtKB-EC"/>
</dbReference>
<name>A0A366HBN8_9BACT</name>
<evidence type="ECO:0000259" key="10">
    <source>
        <dbReference type="PROSITE" id="PS51068"/>
    </source>
</evidence>
<dbReference type="SMART" id="SM01232">
    <property type="entry name" value="H2TH"/>
    <property type="match status" value="1"/>
</dbReference>
<evidence type="ECO:0000313" key="11">
    <source>
        <dbReference type="EMBL" id="RBP39726.1"/>
    </source>
</evidence>
<evidence type="ECO:0000256" key="6">
    <source>
        <dbReference type="ARBA" id="ARBA00023204"/>
    </source>
</evidence>
<sequence>MPELAEVFYYAKQWDAGKDKRITALDIRSKTRVFRACDTTALTEGLPGAQLRSTRTHGKQMLFEFSKGQWLTIHLGMTGELAAKPQPYEPAKHDHLVLHTRTHALVFTDPRQFGSVLYHQGKTPPPAWLTLPPQPMDEGFTVPRLREILQRHARTPLKALLLDQRWFPGIGNWMADEILWQMKLPPHILGGALDEKAVRALHRTIKKVCRVALETVGVDWDDPPLNWLFRYRWEDGHCCPRCEAELVRESVRGRTACWCPVCQRPR</sequence>
<dbReference type="SUPFAM" id="SSF46946">
    <property type="entry name" value="S13-like H2TH domain"/>
    <property type="match status" value="1"/>
</dbReference>
<dbReference type="GO" id="GO:0016829">
    <property type="term" value="F:lyase activity"/>
    <property type="evidence" value="ECO:0007669"/>
    <property type="project" value="UniProtKB-KW"/>
</dbReference>
<protein>
    <submittedName>
        <fullName evidence="11">Formamidopyrimidine-DNA glycosylase</fullName>
    </submittedName>
</protein>
<dbReference type="GO" id="GO:0008270">
    <property type="term" value="F:zinc ion binding"/>
    <property type="evidence" value="ECO:0007669"/>
    <property type="project" value="InterPro"/>
</dbReference>
<feature type="domain" description="Formamidopyrimidine-DNA glycosylase catalytic" evidence="10">
    <location>
        <begin position="2"/>
        <end position="114"/>
    </location>
</feature>
<keyword evidence="6" id="KW-0234">DNA repair</keyword>
<comment type="caution">
    <text evidence="11">The sequence shown here is derived from an EMBL/GenBank/DDBJ whole genome shotgun (WGS) entry which is preliminary data.</text>
</comment>
<evidence type="ECO:0000256" key="4">
    <source>
        <dbReference type="ARBA" id="ARBA00022801"/>
    </source>
</evidence>
<reference evidence="11 12" key="1">
    <citation type="submission" date="2018-06" db="EMBL/GenBank/DDBJ databases">
        <title>Genomic Encyclopedia of Type Strains, Phase IV (KMG-IV): sequencing the most valuable type-strain genomes for metagenomic binning, comparative biology and taxonomic classification.</title>
        <authorList>
            <person name="Goeker M."/>
        </authorList>
    </citation>
    <scope>NUCLEOTIDE SEQUENCE [LARGE SCALE GENOMIC DNA]</scope>
    <source>
        <strain evidence="11 12">DSM 25532</strain>
    </source>
</reference>
<keyword evidence="9" id="KW-0326">Glycosidase</keyword>
<dbReference type="InterPro" id="IPR012319">
    <property type="entry name" value="FPG_cat"/>
</dbReference>
<comment type="catalytic activity">
    <reaction evidence="1">
        <text>Hydrolysis of DNA containing ring-opened 7-methylguanine residues, releasing 2,6-diamino-4-hydroxy-5-(N-methyl)formamidopyrimidine.</text>
        <dbReference type="EC" id="3.2.2.23"/>
    </reaction>
</comment>
<dbReference type="GO" id="GO:0003906">
    <property type="term" value="F:DNA-(apurinic or apyrimidinic site) endonuclease activity"/>
    <property type="evidence" value="ECO:0007669"/>
    <property type="project" value="InterPro"/>
</dbReference>
<keyword evidence="12" id="KW-1185">Reference proteome</keyword>
<evidence type="ECO:0000256" key="2">
    <source>
        <dbReference type="ARBA" id="ARBA00009409"/>
    </source>
</evidence>
<gene>
    <name evidence="11" type="ORF">DES53_109153</name>
</gene>
<evidence type="ECO:0000256" key="7">
    <source>
        <dbReference type="ARBA" id="ARBA00023239"/>
    </source>
</evidence>
<dbReference type="PANTHER" id="PTHR22993">
    <property type="entry name" value="FORMAMIDOPYRIMIDINE-DNA GLYCOSYLASE"/>
    <property type="match status" value="1"/>
</dbReference>
<proteinExistence type="inferred from homology"/>
<dbReference type="Proteomes" id="UP000253426">
    <property type="component" value="Unassembled WGS sequence"/>
</dbReference>
<dbReference type="Pfam" id="PF06831">
    <property type="entry name" value="H2TH"/>
    <property type="match status" value="1"/>
</dbReference>
<organism evidence="11 12">
    <name type="scientific">Roseimicrobium gellanilyticum</name>
    <dbReference type="NCBI Taxonomy" id="748857"/>
    <lineage>
        <taxon>Bacteria</taxon>
        <taxon>Pseudomonadati</taxon>
        <taxon>Verrucomicrobiota</taxon>
        <taxon>Verrucomicrobiia</taxon>
        <taxon>Verrucomicrobiales</taxon>
        <taxon>Verrucomicrobiaceae</taxon>
        <taxon>Roseimicrobium</taxon>
    </lineage>
</organism>
<dbReference type="InterPro" id="IPR015886">
    <property type="entry name" value="H2TH_FPG"/>
</dbReference>
<dbReference type="GO" id="GO:0003684">
    <property type="term" value="F:damaged DNA binding"/>
    <property type="evidence" value="ECO:0007669"/>
    <property type="project" value="InterPro"/>
</dbReference>
<accession>A0A366HBN8</accession>
<evidence type="ECO:0000256" key="9">
    <source>
        <dbReference type="ARBA" id="ARBA00023295"/>
    </source>
</evidence>
<keyword evidence="8" id="KW-0511">Multifunctional enzyme</keyword>
<keyword evidence="4" id="KW-0378">Hydrolase</keyword>
<dbReference type="Gene3D" id="3.20.190.10">
    <property type="entry name" value="MutM-like, N-terminal"/>
    <property type="match status" value="1"/>
</dbReference>
<dbReference type="AlphaFoldDB" id="A0A366HBN8"/>
<evidence type="ECO:0000313" key="12">
    <source>
        <dbReference type="Proteomes" id="UP000253426"/>
    </source>
</evidence>
<evidence type="ECO:0000256" key="5">
    <source>
        <dbReference type="ARBA" id="ARBA00023125"/>
    </source>
</evidence>
<dbReference type="PROSITE" id="PS51068">
    <property type="entry name" value="FPG_CAT"/>
    <property type="match status" value="1"/>
</dbReference>
<dbReference type="OrthoDB" id="9800855at2"/>
<dbReference type="InterPro" id="IPR010979">
    <property type="entry name" value="Ribosomal_uS13-like_H2TH"/>
</dbReference>
<dbReference type="RefSeq" id="WP_113960617.1">
    <property type="nucleotide sequence ID" value="NZ_QNRR01000009.1"/>
</dbReference>
<dbReference type="InterPro" id="IPR035937">
    <property type="entry name" value="FPG_N"/>
</dbReference>
<dbReference type="SUPFAM" id="SSF81624">
    <property type="entry name" value="N-terminal domain of MutM-like DNA repair proteins"/>
    <property type="match status" value="1"/>
</dbReference>
<comment type="similarity">
    <text evidence="2">Belongs to the FPG family.</text>
</comment>
<keyword evidence="7" id="KW-0456">Lyase</keyword>
<dbReference type="Pfam" id="PF01149">
    <property type="entry name" value="Fapy_DNA_glyco"/>
    <property type="match status" value="1"/>
</dbReference>
<evidence type="ECO:0000256" key="1">
    <source>
        <dbReference type="ARBA" id="ARBA00001668"/>
    </source>
</evidence>
<dbReference type="GO" id="GO:0006284">
    <property type="term" value="P:base-excision repair"/>
    <property type="evidence" value="ECO:0007669"/>
    <property type="project" value="InterPro"/>
</dbReference>
<dbReference type="Gene3D" id="1.10.8.50">
    <property type="match status" value="1"/>
</dbReference>
<keyword evidence="3" id="KW-0227">DNA damage</keyword>
<keyword evidence="5" id="KW-0238">DNA-binding</keyword>